<dbReference type="SMART" id="SM00065">
    <property type="entry name" value="GAF"/>
    <property type="match status" value="1"/>
</dbReference>
<evidence type="ECO:0000259" key="4">
    <source>
        <dbReference type="PROSITE" id="PS50043"/>
    </source>
</evidence>
<keyword evidence="2" id="KW-0238">DNA-binding</keyword>
<dbReference type="STRING" id="1108045.GORHZ_183_00120"/>
<dbReference type="InterPro" id="IPR036388">
    <property type="entry name" value="WH-like_DNA-bd_sf"/>
</dbReference>
<keyword evidence="1" id="KW-0805">Transcription regulation</keyword>
<dbReference type="GO" id="GO:0006355">
    <property type="term" value="P:regulation of DNA-templated transcription"/>
    <property type="evidence" value="ECO:0007669"/>
    <property type="project" value="InterPro"/>
</dbReference>
<keyword evidence="3" id="KW-0804">Transcription</keyword>
<dbReference type="SUPFAM" id="SSF46894">
    <property type="entry name" value="C-terminal effector domain of the bipartite response regulators"/>
    <property type="match status" value="1"/>
</dbReference>
<dbReference type="InterPro" id="IPR003018">
    <property type="entry name" value="GAF"/>
</dbReference>
<dbReference type="InterPro" id="IPR016032">
    <property type="entry name" value="Sig_transdc_resp-reg_C-effctor"/>
</dbReference>
<evidence type="ECO:0000313" key="6">
    <source>
        <dbReference type="Proteomes" id="UP000008363"/>
    </source>
</evidence>
<dbReference type="OrthoDB" id="161302at2"/>
<dbReference type="PRINTS" id="PR00038">
    <property type="entry name" value="HTHLUXR"/>
</dbReference>
<accession>K6V8J7</accession>
<feature type="domain" description="HTH luxR-type" evidence="4">
    <location>
        <begin position="278"/>
        <end position="343"/>
    </location>
</feature>
<dbReference type="SUPFAM" id="SSF55781">
    <property type="entry name" value="GAF domain-like"/>
    <property type="match status" value="1"/>
</dbReference>
<dbReference type="RefSeq" id="WP_006337160.1">
    <property type="nucleotide sequence ID" value="NZ_BAHC01000183.1"/>
</dbReference>
<dbReference type="InterPro" id="IPR029016">
    <property type="entry name" value="GAF-like_dom_sf"/>
</dbReference>
<evidence type="ECO:0000256" key="2">
    <source>
        <dbReference type="ARBA" id="ARBA00023125"/>
    </source>
</evidence>
<dbReference type="eggNOG" id="COG2197">
    <property type="taxonomic scope" value="Bacteria"/>
</dbReference>
<reference evidence="5 6" key="1">
    <citation type="submission" date="2012-08" db="EMBL/GenBank/DDBJ databases">
        <title>Whole genome shotgun sequence of Gordonia rhizosphera NBRC 16068.</title>
        <authorList>
            <person name="Takarada H."/>
            <person name="Isaki S."/>
            <person name="Hosoyama A."/>
            <person name="Tsuchikane K."/>
            <person name="Katsumata H."/>
            <person name="Baba S."/>
            <person name="Ohji S."/>
            <person name="Yamazaki S."/>
            <person name="Fujita N."/>
        </authorList>
    </citation>
    <scope>NUCLEOTIDE SEQUENCE [LARGE SCALE GENOMIC DNA]</scope>
    <source>
        <strain evidence="5 6">NBRC 16068</strain>
    </source>
</reference>
<dbReference type="PROSITE" id="PS00622">
    <property type="entry name" value="HTH_LUXR_1"/>
    <property type="match status" value="1"/>
</dbReference>
<dbReference type="GO" id="GO:0003677">
    <property type="term" value="F:DNA binding"/>
    <property type="evidence" value="ECO:0007669"/>
    <property type="project" value="UniProtKB-KW"/>
</dbReference>
<gene>
    <name evidence="5" type="ORF">GORHZ_183_00120</name>
</gene>
<proteinExistence type="predicted"/>
<protein>
    <submittedName>
        <fullName evidence="5">Putative LuxR family transcriptional regulator</fullName>
    </submittedName>
</protein>
<dbReference type="Gene3D" id="1.10.10.10">
    <property type="entry name" value="Winged helix-like DNA-binding domain superfamily/Winged helix DNA-binding domain"/>
    <property type="match status" value="1"/>
</dbReference>
<sequence>MLDLPSDILGIVADAGDLLDDDVERLLTEQPLEALWDLITGRIQRDAVVGADADRMAAMLGLLTRIRAAESSWTQARLADRSQALTRIRAALDEVSSAGSVDELLTLSPSAACALGFDRALVSTVDTSWQLHTMCVVRDQRWADEIVAVGRDDPPVLDRTLVENDTVVSVAPTLVDHVQENPRVNRALAEVTKSSSYGIAPLLVDGEVVGLLHADCYHQKRSFTPEDQSMLSTFAAGVSQSLARVTLLDGVAALRSHLDGVTQWQAPARRAAASVTAGRHDDSILTRREAQIMRLMADGDGNAKIARRLVISEGTVKTHVTRILRKLEVTNRAEAVAVWLRADQRH</sequence>
<evidence type="ECO:0000313" key="5">
    <source>
        <dbReference type="EMBL" id="GAB92553.1"/>
    </source>
</evidence>
<dbReference type="Pfam" id="PF00196">
    <property type="entry name" value="GerE"/>
    <property type="match status" value="1"/>
</dbReference>
<dbReference type="SMART" id="SM00421">
    <property type="entry name" value="HTH_LUXR"/>
    <property type="match status" value="1"/>
</dbReference>
<dbReference type="AlphaFoldDB" id="K6V8J7"/>
<evidence type="ECO:0000256" key="3">
    <source>
        <dbReference type="ARBA" id="ARBA00023163"/>
    </source>
</evidence>
<dbReference type="Gene3D" id="3.30.450.40">
    <property type="match status" value="1"/>
</dbReference>
<evidence type="ECO:0000256" key="1">
    <source>
        <dbReference type="ARBA" id="ARBA00023015"/>
    </source>
</evidence>
<dbReference type="PANTHER" id="PTHR44688:SF16">
    <property type="entry name" value="DNA-BINDING TRANSCRIPTIONAL ACTIVATOR DEVR_DOSR"/>
    <property type="match status" value="1"/>
</dbReference>
<dbReference type="CDD" id="cd06170">
    <property type="entry name" value="LuxR_C_like"/>
    <property type="match status" value="1"/>
</dbReference>
<comment type="caution">
    <text evidence="5">The sequence shown here is derived from an EMBL/GenBank/DDBJ whole genome shotgun (WGS) entry which is preliminary data.</text>
</comment>
<dbReference type="PROSITE" id="PS50043">
    <property type="entry name" value="HTH_LUXR_2"/>
    <property type="match status" value="1"/>
</dbReference>
<dbReference type="InterPro" id="IPR000792">
    <property type="entry name" value="Tscrpt_reg_LuxR_C"/>
</dbReference>
<dbReference type="EMBL" id="BAHC01000183">
    <property type="protein sequence ID" value="GAB92553.1"/>
    <property type="molecule type" value="Genomic_DNA"/>
</dbReference>
<organism evidence="5 6">
    <name type="scientific">Gordonia rhizosphera NBRC 16068</name>
    <dbReference type="NCBI Taxonomy" id="1108045"/>
    <lineage>
        <taxon>Bacteria</taxon>
        <taxon>Bacillati</taxon>
        <taxon>Actinomycetota</taxon>
        <taxon>Actinomycetes</taxon>
        <taxon>Mycobacteriales</taxon>
        <taxon>Gordoniaceae</taxon>
        <taxon>Gordonia</taxon>
    </lineage>
</organism>
<dbReference type="Pfam" id="PF13185">
    <property type="entry name" value="GAF_2"/>
    <property type="match status" value="1"/>
</dbReference>
<name>K6V8J7_9ACTN</name>
<dbReference type="Proteomes" id="UP000008363">
    <property type="component" value="Unassembled WGS sequence"/>
</dbReference>
<keyword evidence="6" id="KW-1185">Reference proteome</keyword>
<dbReference type="PANTHER" id="PTHR44688">
    <property type="entry name" value="DNA-BINDING TRANSCRIPTIONAL ACTIVATOR DEVR_DOSR"/>
    <property type="match status" value="1"/>
</dbReference>